<protein>
    <submittedName>
        <fullName evidence="6">Diaminopimelate decarboxylase</fullName>
    </submittedName>
    <submittedName>
        <fullName evidence="5">L-glutamyl-[BtrI acyl-carrier protein] decarboxylase</fullName>
        <ecNumber evidence="5">4.1.1.95</ecNumber>
    </submittedName>
</protein>
<feature type="domain" description="Orn/DAP/Arg decarboxylase 2 N-terminal" evidence="4">
    <location>
        <begin position="23"/>
        <end position="265"/>
    </location>
</feature>
<dbReference type="GO" id="GO:0008836">
    <property type="term" value="F:diaminopimelate decarboxylase activity"/>
    <property type="evidence" value="ECO:0007669"/>
    <property type="project" value="TreeGrafter"/>
</dbReference>
<dbReference type="InterPro" id="IPR029066">
    <property type="entry name" value="PLP-binding_barrel"/>
</dbReference>
<dbReference type="Proteomes" id="UP000068026">
    <property type="component" value="Chromosome"/>
</dbReference>
<comment type="cofactor">
    <cofactor evidence="1 3">
        <name>pyridoxal 5'-phosphate</name>
        <dbReference type="ChEBI" id="CHEBI:597326"/>
    </cofactor>
</comment>
<dbReference type="PANTHER" id="PTHR43727:SF2">
    <property type="entry name" value="GROUP IV DECARBOXYLASE"/>
    <property type="match status" value="1"/>
</dbReference>
<dbReference type="SUPFAM" id="SSF50621">
    <property type="entry name" value="Alanine racemase C-terminal domain-like"/>
    <property type="match status" value="1"/>
</dbReference>
<dbReference type="OrthoDB" id="9802241at2"/>
<dbReference type="EMBL" id="FQUA01000003">
    <property type="protein sequence ID" value="SHE56198.1"/>
    <property type="molecule type" value="Genomic_DNA"/>
</dbReference>
<keyword evidence="5" id="KW-0456">Lyase</keyword>
<evidence type="ECO:0000259" key="4">
    <source>
        <dbReference type="Pfam" id="PF02784"/>
    </source>
</evidence>
<sequence>MENKEIMLEQAKKYNSFYFYDERKIISAANRLKEDFKGIEFLYSLKSNPAPAIVETIFSQGFGADAASLGEVRLAKRFGLPPEKIQYSAPGKSKEDIEGALDLSTIIADSINEVSLIQEVAKERNMTAEIGIRINPNFTFFGDEGVSSKFGIDEEQVYEWIPRWRALSHIKIVGIHVHLRSQELKAQVLEAYYKRMLLLAIKFQEAIGYRLTFINMGSGLGIPYAKKELPLDTKYLGEKTSAFMKEFQEKLGGVNLILETGRYVVGESGYYITRVLDKKVSMGITFIILHNTLNGFIRPSLAQLVLHYAKENTLDGSEPLFTSKDAFQFVPLTNEKEEEEVTLMGNLCTASDVISKNIIMPKLNVGDLIAISNAGSYGAVLSPMQFSWQSPPPQLILRCDGSVVDAYN</sequence>
<reference evidence="7" key="2">
    <citation type="submission" date="2016-01" db="EMBL/GenBank/DDBJ databases">
        <authorList>
            <person name="Poehlein A."/>
            <person name="Schlien K."/>
            <person name="Gottschalk G."/>
            <person name="Buckel W."/>
            <person name="Daniel R."/>
        </authorList>
    </citation>
    <scope>NUCLEOTIDE SEQUENCE [LARGE SCALE GENOMIC DNA]</scope>
    <source>
        <strain evidence="7">X2</strain>
    </source>
</reference>
<dbReference type="PRINTS" id="PR01179">
    <property type="entry name" value="ODADCRBXLASE"/>
</dbReference>
<evidence type="ECO:0000313" key="7">
    <source>
        <dbReference type="Proteomes" id="UP000068026"/>
    </source>
</evidence>
<feature type="active site" description="Proton donor" evidence="3">
    <location>
        <position position="348"/>
    </location>
</feature>
<evidence type="ECO:0000313" key="6">
    <source>
        <dbReference type="EMBL" id="SHE56198.1"/>
    </source>
</evidence>
<dbReference type="Pfam" id="PF02784">
    <property type="entry name" value="Orn_Arg_deC_N"/>
    <property type="match status" value="1"/>
</dbReference>
<dbReference type="Gene3D" id="3.20.20.10">
    <property type="entry name" value="Alanine racemase"/>
    <property type="match status" value="1"/>
</dbReference>
<reference evidence="6" key="4">
    <citation type="submission" date="2016-11" db="EMBL/GenBank/DDBJ databases">
        <authorList>
            <person name="Varghese N."/>
            <person name="Submissions S."/>
        </authorList>
    </citation>
    <scope>NUCLEOTIDE SEQUENCE</scope>
    <source>
        <strain evidence="6">DSM 1682</strain>
    </source>
</reference>
<evidence type="ECO:0000313" key="5">
    <source>
        <dbReference type="EMBL" id="AMJ42316.1"/>
    </source>
</evidence>
<evidence type="ECO:0000256" key="1">
    <source>
        <dbReference type="ARBA" id="ARBA00001933"/>
    </source>
</evidence>
<proteinExistence type="predicted"/>
<dbReference type="GO" id="GO:0006596">
    <property type="term" value="P:polyamine biosynthetic process"/>
    <property type="evidence" value="ECO:0007669"/>
    <property type="project" value="InterPro"/>
</dbReference>
<keyword evidence="2 3" id="KW-0663">Pyridoxal phosphate</keyword>
<organism evidence="6 8">
    <name type="scientific">Anaerotignum propionicum DSM 1682</name>
    <dbReference type="NCBI Taxonomy" id="991789"/>
    <lineage>
        <taxon>Bacteria</taxon>
        <taxon>Bacillati</taxon>
        <taxon>Bacillota</taxon>
        <taxon>Clostridia</taxon>
        <taxon>Lachnospirales</taxon>
        <taxon>Anaerotignaceae</taxon>
        <taxon>Anaerotignum</taxon>
    </lineage>
</organism>
<evidence type="ECO:0000256" key="2">
    <source>
        <dbReference type="ARBA" id="ARBA00022898"/>
    </source>
</evidence>
<evidence type="ECO:0000313" key="8">
    <source>
        <dbReference type="Proteomes" id="UP000184204"/>
    </source>
</evidence>
<dbReference type="Gene3D" id="2.40.37.10">
    <property type="entry name" value="Lyase, Ornithine Decarboxylase, Chain A, domain 1"/>
    <property type="match status" value="1"/>
</dbReference>
<dbReference type="PANTHER" id="PTHR43727">
    <property type="entry name" value="DIAMINOPIMELATE DECARBOXYLASE"/>
    <property type="match status" value="1"/>
</dbReference>
<gene>
    <name evidence="5" type="primary">btrK</name>
    <name evidence="5" type="ORF">CPRO_27700</name>
    <name evidence="6" type="ORF">SAMN02745151_01135</name>
</gene>
<dbReference type="SUPFAM" id="SSF51419">
    <property type="entry name" value="PLP-binding barrel"/>
    <property type="match status" value="1"/>
</dbReference>
<dbReference type="InterPro" id="IPR009006">
    <property type="entry name" value="Ala_racemase/Decarboxylase_C"/>
</dbReference>
<dbReference type="Proteomes" id="UP000184204">
    <property type="component" value="Unassembled WGS sequence"/>
</dbReference>
<dbReference type="GO" id="GO:0009089">
    <property type="term" value="P:lysine biosynthetic process via diaminopimelate"/>
    <property type="evidence" value="ECO:0007669"/>
    <property type="project" value="TreeGrafter"/>
</dbReference>
<reference evidence="5 7" key="1">
    <citation type="journal article" date="2016" name="Genome Announc.">
        <title>Complete Genome Sequence of the Amino Acid-Fermenting Clostridium propionicum X2 (DSM 1682).</title>
        <authorList>
            <person name="Poehlein A."/>
            <person name="Schlien K."/>
            <person name="Chowdhury N.P."/>
            <person name="Gottschalk G."/>
            <person name="Buckel W."/>
            <person name="Daniel R."/>
        </authorList>
    </citation>
    <scope>NUCLEOTIDE SEQUENCE [LARGE SCALE GENOMIC DNA]</scope>
    <source>
        <strain evidence="5 7">X2</strain>
    </source>
</reference>
<dbReference type="EC" id="4.1.1.95" evidence="5"/>
<feature type="modified residue" description="N6-(pyridoxal phosphate)lysine" evidence="3">
    <location>
        <position position="46"/>
    </location>
</feature>
<dbReference type="RefSeq" id="WP_082754374.1">
    <property type="nucleotide sequence ID" value="NZ_CP014223.1"/>
</dbReference>
<dbReference type="InterPro" id="IPR002433">
    <property type="entry name" value="Orn_de-COase"/>
</dbReference>
<accession>A0A0X8VB27</accession>
<name>A0A0X8VB27_ANAPI</name>
<dbReference type="KEGG" id="cpro:CPRO_27700"/>
<dbReference type="InterPro" id="IPR000183">
    <property type="entry name" value="Orn/DAP/Arg_de-COase"/>
</dbReference>
<dbReference type="InterPro" id="IPR022644">
    <property type="entry name" value="De-COase2_N"/>
</dbReference>
<dbReference type="EMBL" id="CP014223">
    <property type="protein sequence ID" value="AMJ42316.1"/>
    <property type="molecule type" value="Genomic_DNA"/>
</dbReference>
<dbReference type="AlphaFoldDB" id="A0A0X8VB27"/>
<dbReference type="PRINTS" id="PR01182">
    <property type="entry name" value="ORNDCRBXLASE"/>
</dbReference>
<keyword evidence="7" id="KW-1185">Reference proteome</keyword>
<evidence type="ECO:0000256" key="3">
    <source>
        <dbReference type="PIRSR" id="PIRSR600183-50"/>
    </source>
</evidence>
<reference evidence="8" key="3">
    <citation type="submission" date="2016-11" db="EMBL/GenBank/DDBJ databases">
        <authorList>
            <person name="Jaros S."/>
            <person name="Januszkiewicz K."/>
            <person name="Wedrychowicz H."/>
        </authorList>
    </citation>
    <scope>NUCLEOTIDE SEQUENCE [LARGE SCALE GENOMIC DNA]</scope>
    <source>
        <strain evidence="8">DSM 1682</strain>
    </source>
</reference>